<keyword evidence="2" id="KW-1185">Reference proteome</keyword>
<sequence length="50" mass="5923">MTCNQLSGPNQCAAILEWKVRYGPPIEPLRFNWRRTDGWAMNLETNEREE</sequence>
<evidence type="ECO:0000313" key="1">
    <source>
        <dbReference type="EMBL" id="SEH17562.1"/>
    </source>
</evidence>
<dbReference type="EMBL" id="FNWL01000004">
    <property type="protein sequence ID" value="SEH17562.1"/>
    <property type="molecule type" value="Genomic_DNA"/>
</dbReference>
<gene>
    <name evidence="1" type="ORF">SAMN04487967_3254</name>
</gene>
<protein>
    <submittedName>
        <fullName evidence="1">Uncharacterized protein</fullName>
    </submittedName>
</protein>
<name>A0A1H6G4N7_9EURY</name>
<evidence type="ECO:0000313" key="2">
    <source>
        <dbReference type="Proteomes" id="UP000199112"/>
    </source>
</evidence>
<dbReference type="Proteomes" id="UP000199112">
    <property type="component" value="Unassembled WGS sequence"/>
</dbReference>
<organism evidence="1 2">
    <name type="scientific">Natronorubrum sediminis</name>
    <dbReference type="NCBI Taxonomy" id="640943"/>
    <lineage>
        <taxon>Archaea</taxon>
        <taxon>Methanobacteriati</taxon>
        <taxon>Methanobacteriota</taxon>
        <taxon>Stenosarchaea group</taxon>
        <taxon>Halobacteria</taxon>
        <taxon>Halobacteriales</taxon>
        <taxon>Natrialbaceae</taxon>
        <taxon>Natronorubrum</taxon>
    </lineage>
</organism>
<proteinExistence type="predicted"/>
<accession>A0A1H6G4N7</accession>
<reference evidence="2" key="1">
    <citation type="submission" date="2016-10" db="EMBL/GenBank/DDBJ databases">
        <authorList>
            <person name="Varghese N."/>
            <person name="Submissions S."/>
        </authorList>
    </citation>
    <scope>NUCLEOTIDE SEQUENCE [LARGE SCALE GENOMIC DNA]</scope>
    <source>
        <strain evidence="2">CGMCC 1.8981</strain>
    </source>
</reference>
<dbReference type="AlphaFoldDB" id="A0A1H6G4N7"/>